<organism evidence="2">
    <name type="scientific">Pseudoalteromonas translucida KMM 520</name>
    <dbReference type="NCBI Taxonomy" id="1315283"/>
    <lineage>
        <taxon>Bacteria</taxon>
        <taxon>Pseudomonadati</taxon>
        <taxon>Pseudomonadota</taxon>
        <taxon>Gammaproteobacteria</taxon>
        <taxon>Alteromonadales</taxon>
        <taxon>Pseudoalteromonadaceae</taxon>
        <taxon>Pseudoalteromonas</taxon>
    </lineage>
</organism>
<dbReference type="PANTHER" id="PTHR45947:SF15">
    <property type="entry name" value="TEICHURONIC ACID BIOSYNTHESIS GLYCOSYLTRANSFERASE TUAC-RELATED"/>
    <property type="match status" value="1"/>
</dbReference>
<gene>
    <name evidence="2" type="ORF">PTRA_a2219</name>
</gene>
<proteinExistence type="predicted"/>
<dbReference type="PATRIC" id="fig|1315283.4.peg.1924"/>
<dbReference type="Proteomes" id="UP000065261">
    <property type="component" value="Chromosome I"/>
</dbReference>
<evidence type="ECO:0000313" key="2">
    <source>
        <dbReference type="EMBL" id="ALS33332.1"/>
    </source>
</evidence>
<evidence type="ECO:0000259" key="1">
    <source>
        <dbReference type="Pfam" id="PF00534"/>
    </source>
</evidence>
<protein>
    <recommendedName>
        <fullName evidence="1">Glycosyl transferase family 1 domain-containing protein</fullName>
    </recommendedName>
</protein>
<dbReference type="OrthoDB" id="9768937at2"/>
<dbReference type="SUPFAM" id="SSF53756">
    <property type="entry name" value="UDP-Glycosyltransferase/glycogen phosphorylase"/>
    <property type="match status" value="1"/>
</dbReference>
<dbReference type="InterPro" id="IPR050194">
    <property type="entry name" value="Glycosyltransferase_grp1"/>
</dbReference>
<dbReference type="EMBL" id="CP011034">
    <property type="protein sequence ID" value="ALS33332.1"/>
    <property type="molecule type" value="Genomic_DNA"/>
</dbReference>
<dbReference type="AlphaFoldDB" id="A0A0U2MQ81"/>
<sequence>MNITYFINQYPKVSHTFIRREILELEKKGFIVQRVALRGWDADLKDKVDFCEQEKTNYILENGIRPLLPIFFKAFIKYPKRVTTAFIAAVNMAKMSERGVLYHLIYLVEACKLSAYCCETDSKHIHAHFGTNSAEVTMLAGMISGVDYSFTVHGPEEFDKPLGLHLKEKISHAKFVVAITSYCRSQLFRWANYNDWKKIEIVRCGLDDNFLKGQPLLPQASEIKQLLCIGRLCEQKGQLLLLKALKMVLDEGDNINLILAGDGEMRGDIEKFIKANNLGKNVRITGWISSEEVHNLLLASDAMILPSFAEGLPVAIMEAMAVGRPVMTTYIAGIPELITNEKQGLLFHAGDTLVIKDSITKFIKMSDDEIKSMVFLAYKAVAEKHDIEQEVSKLAALIYGVK</sequence>
<evidence type="ECO:0000313" key="3">
    <source>
        <dbReference type="Proteomes" id="UP000065261"/>
    </source>
</evidence>
<dbReference type="Gene3D" id="3.40.50.2000">
    <property type="entry name" value="Glycogen Phosphorylase B"/>
    <property type="match status" value="2"/>
</dbReference>
<dbReference type="RefSeq" id="WP_058373603.1">
    <property type="nucleotide sequence ID" value="NZ_CP011034.1"/>
</dbReference>
<dbReference type="PANTHER" id="PTHR45947">
    <property type="entry name" value="SULFOQUINOVOSYL TRANSFERASE SQD2"/>
    <property type="match status" value="1"/>
</dbReference>
<accession>A0A0U2MQ81</accession>
<dbReference type="KEGG" id="ptn:PTRA_a2219"/>
<name>A0A0U2MQ81_9GAMM</name>
<dbReference type="GO" id="GO:0016757">
    <property type="term" value="F:glycosyltransferase activity"/>
    <property type="evidence" value="ECO:0007669"/>
    <property type="project" value="InterPro"/>
</dbReference>
<reference evidence="2 3" key="1">
    <citation type="submission" date="2015-03" db="EMBL/GenBank/DDBJ databases">
        <authorList>
            <person name="Murphy D."/>
        </authorList>
    </citation>
    <scope>NUCLEOTIDE SEQUENCE [LARGE SCALE GENOMIC DNA]</scope>
    <source>
        <strain evidence="2 3">KMM 520</strain>
    </source>
</reference>
<feature type="domain" description="Glycosyl transferase family 1" evidence="1">
    <location>
        <begin position="224"/>
        <end position="366"/>
    </location>
</feature>
<dbReference type="InterPro" id="IPR001296">
    <property type="entry name" value="Glyco_trans_1"/>
</dbReference>
<dbReference type="CDD" id="cd03801">
    <property type="entry name" value="GT4_PimA-like"/>
    <property type="match status" value="1"/>
</dbReference>
<dbReference type="Pfam" id="PF00534">
    <property type="entry name" value="Glycos_transf_1"/>
    <property type="match status" value="1"/>
</dbReference>